<evidence type="ECO:0000313" key="1">
    <source>
        <dbReference type="EMBL" id="AEM58404.1"/>
    </source>
</evidence>
<dbReference type="HOGENOM" id="CLU_173005_0_0_2"/>
<sequence length="93" mass="10752">MGQTASDDEWDWEFSPRAENQFSQLDSDIQQRIIDKLDEVVSSEWGKLDDFLEPLMNPLPWKFRVGDTDMGAVSPRAEDARKKVLNRPISINK</sequence>
<dbReference type="Proteomes" id="UP000005629">
    <property type="component" value="Chromosome I"/>
</dbReference>
<dbReference type="eggNOG" id="arCOG01664">
    <property type="taxonomic scope" value="Archaea"/>
</dbReference>
<dbReference type="EMBL" id="CP002921">
    <property type="protein sequence ID" value="AEM58404.1"/>
    <property type="molecule type" value="Genomic_DNA"/>
</dbReference>
<dbReference type="AlphaFoldDB" id="G0HS67"/>
<dbReference type="RefSeq" id="WP_014041465.1">
    <property type="nucleotide sequence ID" value="NC_015948.1"/>
</dbReference>
<proteinExistence type="predicted"/>
<accession>G0HS67</accession>
<reference evidence="1 2" key="1">
    <citation type="journal article" date="2011" name="J. Bacteriol.">
        <title>Complete genome sequence of Haloarcula hispanica, a model haloarchaeon for studying genetics, metabolism, and virus-host interaction.</title>
        <authorList>
            <person name="Liu H."/>
            <person name="Wu Z."/>
            <person name="Li M."/>
            <person name="Zhang F."/>
            <person name="Zheng H."/>
            <person name="Han J."/>
            <person name="Liu J."/>
            <person name="Zhou J."/>
            <person name="Wang S."/>
            <person name="Xiang H."/>
        </authorList>
    </citation>
    <scope>NUCLEOTIDE SEQUENCE [LARGE SCALE GENOMIC DNA]</scope>
    <source>
        <strain evidence="2">ATCC 33960 / DSM 4426 / JCM 8911 / NBRC 102182 / NCIMB 2187 / VKM B-1755</strain>
    </source>
</reference>
<dbReference type="OrthoDB" id="159002at2157"/>
<name>G0HS67_HALHT</name>
<dbReference type="GeneID" id="23805074"/>
<organism evidence="1 2">
    <name type="scientific">Haloarcula hispanica (strain ATCC 33960 / DSM 4426 / JCM 8911 / NBRC 102182 / NCIMB 2187 / VKM B-1755)</name>
    <dbReference type="NCBI Taxonomy" id="634497"/>
    <lineage>
        <taxon>Archaea</taxon>
        <taxon>Methanobacteriati</taxon>
        <taxon>Methanobacteriota</taxon>
        <taxon>Stenosarchaea group</taxon>
        <taxon>Halobacteria</taxon>
        <taxon>Halobacteriales</taxon>
        <taxon>Haloarculaceae</taxon>
        <taxon>Haloarcula</taxon>
    </lineage>
</organism>
<protein>
    <submittedName>
        <fullName evidence="1">Uncharacterized protein</fullName>
    </submittedName>
</protein>
<dbReference type="KEGG" id="hhi:HAH_2824"/>
<evidence type="ECO:0000313" key="2">
    <source>
        <dbReference type="Proteomes" id="UP000005629"/>
    </source>
</evidence>
<gene>
    <name evidence="1" type="ordered locus">HAH_2824</name>
</gene>